<reference evidence="6" key="2">
    <citation type="submission" date="2020-04" db="EMBL/GenBank/DDBJ databases">
        <authorList>
            <consortium name="NCBI Genome Project"/>
        </authorList>
    </citation>
    <scope>NUCLEOTIDE SEQUENCE</scope>
    <source>
        <strain evidence="6">CBS 781.70</strain>
    </source>
</reference>
<reference evidence="4 6" key="1">
    <citation type="submission" date="2020-01" db="EMBL/GenBank/DDBJ databases">
        <authorList>
            <consortium name="DOE Joint Genome Institute"/>
            <person name="Haridas S."/>
            <person name="Albert R."/>
            <person name="Binder M."/>
            <person name="Bloem J."/>
            <person name="Labutti K."/>
            <person name="Salamov A."/>
            <person name="Andreopoulos B."/>
            <person name="Baker S.E."/>
            <person name="Barry K."/>
            <person name="Bills G."/>
            <person name="Bluhm B.H."/>
            <person name="Cannon C."/>
            <person name="Castanera R."/>
            <person name="Culley D.E."/>
            <person name="Daum C."/>
            <person name="Ezra D."/>
            <person name="Gonzalez J.B."/>
            <person name="Henrissat B."/>
            <person name="Kuo A."/>
            <person name="Liang C."/>
            <person name="Lipzen A."/>
            <person name="Lutzoni F."/>
            <person name="Magnuson J."/>
            <person name="Mondo S."/>
            <person name="Nolan M."/>
            <person name="Ohm R."/>
            <person name="Pangilinan J."/>
            <person name="Park H.-J."/>
            <person name="Ramirez L."/>
            <person name="Alfaro M."/>
            <person name="Sun H."/>
            <person name="Tritt A."/>
            <person name="Yoshinaga Y."/>
            <person name="Zwiers L.-H."/>
            <person name="Turgeon B.G."/>
            <person name="Goodwin S.B."/>
            <person name="Spatafora J.W."/>
            <person name="Crous P.W."/>
            <person name="Grigoriev I.V."/>
        </authorList>
    </citation>
    <scope>NUCLEOTIDE SEQUENCE</scope>
    <source>
        <strain evidence="4 6">CBS 781.70</strain>
    </source>
</reference>
<dbReference type="Proteomes" id="UP000504638">
    <property type="component" value="Unplaced"/>
</dbReference>
<keyword evidence="5" id="KW-1185">Reference proteome</keyword>
<keyword evidence="2" id="KW-0472">Membrane</keyword>
<keyword evidence="2" id="KW-0812">Transmembrane</keyword>
<dbReference type="PANTHER" id="PTHR40622:SF1">
    <property type="match status" value="1"/>
</dbReference>
<dbReference type="PANTHER" id="PTHR40622">
    <property type="match status" value="1"/>
</dbReference>
<organism evidence="4">
    <name type="scientific">Eremomyces bilateralis CBS 781.70</name>
    <dbReference type="NCBI Taxonomy" id="1392243"/>
    <lineage>
        <taxon>Eukaryota</taxon>
        <taxon>Fungi</taxon>
        <taxon>Dikarya</taxon>
        <taxon>Ascomycota</taxon>
        <taxon>Pezizomycotina</taxon>
        <taxon>Dothideomycetes</taxon>
        <taxon>Dothideomycetes incertae sedis</taxon>
        <taxon>Eremomycetales</taxon>
        <taxon>Eremomycetaceae</taxon>
        <taxon>Eremomyces</taxon>
    </lineage>
</organism>
<dbReference type="AlphaFoldDB" id="A0A6G1GDZ3"/>
<dbReference type="InterPro" id="IPR056145">
    <property type="entry name" value="DUF7728"/>
</dbReference>
<feature type="region of interest" description="Disordered" evidence="1">
    <location>
        <begin position="439"/>
        <end position="468"/>
    </location>
</feature>
<protein>
    <recommendedName>
        <fullName evidence="3">DUF7728 domain-containing protein</fullName>
    </recommendedName>
</protein>
<gene>
    <name evidence="4 6" type="ORF">P152DRAFT_446002</name>
</gene>
<evidence type="ECO:0000313" key="4">
    <source>
        <dbReference type="EMBL" id="KAF1816335.1"/>
    </source>
</evidence>
<reference evidence="6" key="3">
    <citation type="submission" date="2025-04" db="UniProtKB">
        <authorList>
            <consortium name="RefSeq"/>
        </authorList>
    </citation>
    <scope>IDENTIFICATION</scope>
    <source>
        <strain evidence="6">CBS 781.70</strain>
    </source>
</reference>
<dbReference type="EMBL" id="ML975150">
    <property type="protein sequence ID" value="KAF1816335.1"/>
    <property type="molecule type" value="Genomic_DNA"/>
</dbReference>
<feature type="region of interest" description="Disordered" evidence="1">
    <location>
        <begin position="530"/>
        <end position="554"/>
    </location>
</feature>
<accession>A0A6G1GDZ3</accession>
<feature type="transmembrane region" description="Helical" evidence="2">
    <location>
        <begin position="473"/>
        <end position="490"/>
    </location>
</feature>
<feature type="compositionally biased region" description="Basic and acidic residues" evidence="1">
    <location>
        <begin position="537"/>
        <end position="553"/>
    </location>
</feature>
<proteinExistence type="predicted"/>
<evidence type="ECO:0000256" key="1">
    <source>
        <dbReference type="SAM" id="MobiDB-lite"/>
    </source>
</evidence>
<keyword evidence="2" id="KW-1133">Transmembrane helix</keyword>
<evidence type="ECO:0000256" key="2">
    <source>
        <dbReference type="SAM" id="Phobius"/>
    </source>
</evidence>
<dbReference type="OrthoDB" id="5409353at2759"/>
<feature type="compositionally biased region" description="Basic residues" evidence="1">
    <location>
        <begin position="454"/>
        <end position="468"/>
    </location>
</feature>
<evidence type="ECO:0000313" key="6">
    <source>
        <dbReference type="RefSeq" id="XP_033537966.1"/>
    </source>
</evidence>
<dbReference type="Pfam" id="PF24854">
    <property type="entry name" value="DUF7728"/>
    <property type="match status" value="1"/>
</dbReference>
<feature type="domain" description="DUF7728" evidence="3">
    <location>
        <begin position="229"/>
        <end position="382"/>
    </location>
</feature>
<evidence type="ECO:0000313" key="5">
    <source>
        <dbReference type="Proteomes" id="UP000504638"/>
    </source>
</evidence>
<dbReference type="GeneID" id="54418460"/>
<sequence length="570" mass="62050">MSNDRDLNDDSAEDAAKLFDTLLINIKHAGSIEPQTSLDSSDEDDDAESRFLEALLSGPWDWRGTRQSELGALILFEEAPCSLCMTPRSLNHINTFLFFESALLRFQRRDPEEGDASREPNRTMQLESKIPLDSVLEFGWTEGHGLWLDITWKNEGSEEMGQRSSRPVAFLSFRLLLSATTAMISRTVGLSAAAFALAANAFLLPPDVTIEGISSSGSPGALGIVDPYTQLLKVPCPGCQFARMTENGLVWDQGGEQSLLLNISVGSDPTTLEMNSVQFYPPEMSLSLMPAMPAVPHVASSVSIDDIRANPNDYISSPHPITSWSINAISADTVSEDGHELIEIEVQVSSLAGAAVNVPRIEINAIKDPEAQLMIAGIKVADPSKPRECHTHPLICRWRDIVMNKAHAVGNKIGSMCHGGGKGPHGKPPGVDRVFRPGTNMHHGPHSHHDGAGRHHMQHGPHNHHGHKHANRFLHAIKWIVLVLVVPFLVGASAAAATYILLVAIGYGVAAVWNSVRRSRRGAYRSVALEDDEESEVYGKEDEAATENAKLDVNEAGEAPPRYVDAVEKE</sequence>
<evidence type="ECO:0000259" key="3">
    <source>
        <dbReference type="Pfam" id="PF24854"/>
    </source>
</evidence>
<name>A0A6G1GDZ3_9PEZI</name>
<dbReference type="RefSeq" id="XP_033537966.1">
    <property type="nucleotide sequence ID" value="XM_033677890.1"/>
</dbReference>